<dbReference type="PANTHER" id="PTHR48094:SF12">
    <property type="entry name" value="PARKINSON DISEASE PROTEIN 7 HOMOLOG"/>
    <property type="match status" value="1"/>
</dbReference>
<reference evidence="7" key="1">
    <citation type="journal article" date="2018" name="Nat. Microbiol.">
        <title>Leveraging single-cell genomics to expand the fungal tree of life.</title>
        <authorList>
            <person name="Ahrendt S.R."/>
            <person name="Quandt C.A."/>
            <person name="Ciobanu D."/>
            <person name="Clum A."/>
            <person name="Salamov A."/>
            <person name="Andreopoulos B."/>
            <person name="Cheng J.F."/>
            <person name="Woyke T."/>
            <person name="Pelin A."/>
            <person name="Henrissat B."/>
            <person name="Reynolds N.K."/>
            <person name="Benny G.L."/>
            <person name="Smith M.E."/>
            <person name="James T.Y."/>
            <person name="Grigoriev I.V."/>
        </authorList>
    </citation>
    <scope>NUCLEOTIDE SEQUENCE [LARGE SCALE GENOMIC DNA]</scope>
</reference>
<keyword evidence="7" id="KW-1185">Reference proteome</keyword>
<dbReference type="InterPro" id="IPR050325">
    <property type="entry name" value="Prot/Nucl_acid_deglycase"/>
</dbReference>
<dbReference type="InterPro" id="IPR002818">
    <property type="entry name" value="DJ-1/PfpI"/>
</dbReference>
<keyword evidence="3" id="KW-0963">Cytoplasm</keyword>
<dbReference type="GO" id="GO:1903189">
    <property type="term" value="P:glyoxal metabolic process"/>
    <property type="evidence" value="ECO:0007669"/>
    <property type="project" value="TreeGrafter"/>
</dbReference>
<dbReference type="InterPro" id="IPR029062">
    <property type="entry name" value="Class_I_gatase-like"/>
</dbReference>
<dbReference type="PANTHER" id="PTHR48094">
    <property type="entry name" value="PROTEIN/NUCLEIC ACID DEGLYCASE DJ-1-RELATED"/>
    <property type="match status" value="1"/>
</dbReference>
<dbReference type="Pfam" id="PF01965">
    <property type="entry name" value="DJ-1_PfpI"/>
    <property type="match status" value="1"/>
</dbReference>
<dbReference type="GO" id="GO:0005739">
    <property type="term" value="C:mitochondrion"/>
    <property type="evidence" value="ECO:0007669"/>
    <property type="project" value="TreeGrafter"/>
</dbReference>
<dbReference type="Proteomes" id="UP000269721">
    <property type="component" value="Unassembled WGS sequence"/>
</dbReference>
<dbReference type="GO" id="GO:0019172">
    <property type="term" value="F:glyoxalase III activity"/>
    <property type="evidence" value="ECO:0007669"/>
    <property type="project" value="UniProtKB-EC"/>
</dbReference>
<proteinExistence type="predicted"/>
<dbReference type="GO" id="GO:0006979">
    <property type="term" value="P:response to oxidative stress"/>
    <property type="evidence" value="ECO:0007669"/>
    <property type="project" value="TreeGrafter"/>
</dbReference>
<dbReference type="GO" id="GO:0023051">
    <property type="term" value="P:regulation of signaling"/>
    <property type="evidence" value="ECO:0007669"/>
    <property type="project" value="UniProtKB-ARBA"/>
</dbReference>
<dbReference type="SUPFAM" id="SSF52317">
    <property type="entry name" value="Class I glutamine amidotransferase-like"/>
    <property type="match status" value="1"/>
</dbReference>
<comment type="catalytic activity">
    <reaction evidence="4">
        <text>methylglyoxal + H2O = (R)-lactate + H(+)</text>
        <dbReference type="Rhea" id="RHEA:27754"/>
        <dbReference type="ChEBI" id="CHEBI:15377"/>
        <dbReference type="ChEBI" id="CHEBI:15378"/>
        <dbReference type="ChEBI" id="CHEBI:16004"/>
        <dbReference type="ChEBI" id="CHEBI:17158"/>
        <dbReference type="EC" id="4.2.1.130"/>
    </reaction>
</comment>
<dbReference type="AlphaFoldDB" id="A0A4P9WJA4"/>
<dbReference type="OrthoDB" id="543156at2759"/>
<dbReference type="InterPro" id="IPR006287">
    <property type="entry name" value="DJ-1"/>
</dbReference>
<evidence type="ECO:0000256" key="2">
    <source>
        <dbReference type="ARBA" id="ARBA00013134"/>
    </source>
</evidence>
<dbReference type="GO" id="GO:0005634">
    <property type="term" value="C:nucleus"/>
    <property type="evidence" value="ECO:0007669"/>
    <property type="project" value="TreeGrafter"/>
</dbReference>
<dbReference type="NCBIfam" id="TIGR01383">
    <property type="entry name" value="not_thiJ"/>
    <property type="match status" value="1"/>
</dbReference>
<protein>
    <recommendedName>
        <fullName evidence="2">D-lactate dehydratase</fullName>
        <ecNumber evidence="2">4.2.1.130</ecNumber>
    </recommendedName>
</protein>
<evidence type="ECO:0000259" key="5">
    <source>
        <dbReference type="Pfam" id="PF01965"/>
    </source>
</evidence>
<organism evidence="6 7">
    <name type="scientific">Blyttiomyces helicus</name>
    <dbReference type="NCBI Taxonomy" id="388810"/>
    <lineage>
        <taxon>Eukaryota</taxon>
        <taxon>Fungi</taxon>
        <taxon>Fungi incertae sedis</taxon>
        <taxon>Chytridiomycota</taxon>
        <taxon>Chytridiomycota incertae sedis</taxon>
        <taxon>Chytridiomycetes</taxon>
        <taxon>Chytridiomycetes incertae sedis</taxon>
        <taxon>Blyttiomyces</taxon>
    </lineage>
</organism>
<name>A0A4P9WJA4_9FUNG</name>
<dbReference type="CDD" id="cd03135">
    <property type="entry name" value="GATase1_DJ-1"/>
    <property type="match status" value="1"/>
</dbReference>
<comment type="subcellular location">
    <subcellularLocation>
        <location evidence="1">Cytoplasm</location>
    </subcellularLocation>
</comment>
<dbReference type="GO" id="GO:0010646">
    <property type="term" value="P:regulation of cell communication"/>
    <property type="evidence" value="ECO:0007669"/>
    <property type="project" value="UniProtKB-ARBA"/>
</dbReference>
<feature type="domain" description="DJ-1/PfpI" evidence="5">
    <location>
        <begin position="5"/>
        <end position="171"/>
    </location>
</feature>
<evidence type="ECO:0000313" key="6">
    <source>
        <dbReference type="EMBL" id="RKO92999.1"/>
    </source>
</evidence>
<dbReference type="Gene3D" id="3.40.50.880">
    <property type="match status" value="1"/>
</dbReference>
<accession>A0A4P9WJA4</accession>
<dbReference type="EMBL" id="KZ994412">
    <property type="protein sequence ID" value="RKO92999.1"/>
    <property type="molecule type" value="Genomic_DNA"/>
</dbReference>
<evidence type="ECO:0000256" key="4">
    <source>
        <dbReference type="ARBA" id="ARBA00048082"/>
    </source>
</evidence>
<sequence>MAAPKVLVLVADGSEEMEAVITIDCLRRCQVEVTVAGLLSTSPITCARLTTLLPDTSLPTIAASAPKSFDAIALPGGVGGANAFAGSTDLHAVLRAFEKEGKIVAAICAAPIALKAAGVGVGKRITSHPSVRGVVVDDYKYSEERVVIDGKLITSRGPGTAFEFAFAIAKQLKGIDAVLEAVDPMLLPPGSY</sequence>
<dbReference type="EC" id="4.2.1.130" evidence="2"/>
<evidence type="ECO:0000256" key="1">
    <source>
        <dbReference type="ARBA" id="ARBA00004496"/>
    </source>
</evidence>
<evidence type="ECO:0000313" key="7">
    <source>
        <dbReference type="Proteomes" id="UP000269721"/>
    </source>
</evidence>
<dbReference type="FunFam" id="3.40.50.880:FF:000022">
    <property type="entry name" value="protein deglycase DJ-1"/>
    <property type="match status" value="1"/>
</dbReference>
<evidence type="ECO:0000256" key="3">
    <source>
        <dbReference type="ARBA" id="ARBA00022490"/>
    </source>
</evidence>
<gene>
    <name evidence="6" type="ORF">BDK51DRAFT_20062</name>
</gene>